<reference evidence="4" key="1">
    <citation type="submission" date="2021-02" db="EMBL/GenBank/DDBJ databases">
        <title>Natrosporangium hydrolyticum gen. nov., sp. nov, a haloalkaliphilic actinobacterium from a soda solonchak soil.</title>
        <authorList>
            <person name="Sorokin D.Y."/>
            <person name="Khijniak T.V."/>
            <person name="Zakharycheva A.P."/>
            <person name="Boueva O.V."/>
            <person name="Ariskina E.V."/>
            <person name="Hahnke R.L."/>
            <person name="Bunk B."/>
            <person name="Sproer C."/>
            <person name="Schumann P."/>
            <person name="Evtushenko L.I."/>
            <person name="Kublanov I.V."/>
        </authorList>
    </citation>
    <scope>NUCLEOTIDE SEQUENCE</scope>
    <source>
        <strain evidence="4">DSM 106523</strain>
    </source>
</reference>
<dbReference type="KEGG" id="nhy:JQS43_16210"/>
<dbReference type="AlphaFoldDB" id="A0A895YCK1"/>
<gene>
    <name evidence="4" type="ORF">JQS43_16210</name>
</gene>
<name>A0A895YCK1_9ACTN</name>
<feature type="signal peptide" evidence="2">
    <location>
        <begin position="1"/>
        <end position="29"/>
    </location>
</feature>
<protein>
    <recommendedName>
        <fullName evidence="3">Ig-like domain-containing protein</fullName>
    </recommendedName>
</protein>
<keyword evidence="5" id="KW-1185">Reference proteome</keyword>
<organism evidence="4 5">
    <name type="scientific">Natronosporangium hydrolyticum</name>
    <dbReference type="NCBI Taxonomy" id="2811111"/>
    <lineage>
        <taxon>Bacteria</taxon>
        <taxon>Bacillati</taxon>
        <taxon>Actinomycetota</taxon>
        <taxon>Actinomycetes</taxon>
        <taxon>Micromonosporales</taxon>
        <taxon>Micromonosporaceae</taxon>
        <taxon>Natronosporangium</taxon>
    </lineage>
</organism>
<keyword evidence="2" id="KW-0732">Signal</keyword>
<dbReference type="EMBL" id="CP070499">
    <property type="protein sequence ID" value="QSB13173.1"/>
    <property type="molecule type" value="Genomic_DNA"/>
</dbReference>
<dbReference type="Proteomes" id="UP000662857">
    <property type="component" value="Chromosome"/>
</dbReference>
<proteinExistence type="predicted"/>
<keyword evidence="1" id="KW-1133">Transmembrane helix</keyword>
<evidence type="ECO:0000259" key="3">
    <source>
        <dbReference type="PROSITE" id="PS50835"/>
    </source>
</evidence>
<evidence type="ECO:0000313" key="5">
    <source>
        <dbReference type="Proteomes" id="UP000662857"/>
    </source>
</evidence>
<feature type="domain" description="Ig-like" evidence="3">
    <location>
        <begin position="24"/>
        <end position="112"/>
    </location>
</feature>
<dbReference type="RefSeq" id="WP_239675247.1">
    <property type="nucleotide sequence ID" value="NZ_CP070499.1"/>
</dbReference>
<feature type="chain" id="PRO_5034664281" description="Ig-like domain-containing protein" evidence="2">
    <location>
        <begin position="30"/>
        <end position="165"/>
    </location>
</feature>
<sequence length="165" mass="16637">MGTRLVARLALVAAGAAALLFTVPGVAHASSVAVSPKSVAPGERITVRVVCKGAGNQSVKVFWGRDRDHTVETKEINLHSGSGVAPFTIPRNTEPGPYVAGVYCPSSSHALTDRFNVAPHGAPQAGVGPIGEGTGPALVAGAGVLAAAVTGAFLLLRRRAGGPSW</sequence>
<evidence type="ECO:0000256" key="2">
    <source>
        <dbReference type="SAM" id="SignalP"/>
    </source>
</evidence>
<evidence type="ECO:0000313" key="4">
    <source>
        <dbReference type="EMBL" id="QSB13173.1"/>
    </source>
</evidence>
<keyword evidence="1" id="KW-0812">Transmembrane</keyword>
<dbReference type="PROSITE" id="PS50835">
    <property type="entry name" value="IG_LIKE"/>
    <property type="match status" value="1"/>
</dbReference>
<dbReference type="InterPro" id="IPR007110">
    <property type="entry name" value="Ig-like_dom"/>
</dbReference>
<accession>A0A895YCK1</accession>
<keyword evidence="1" id="KW-0472">Membrane</keyword>
<feature type="transmembrane region" description="Helical" evidence="1">
    <location>
        <begin position="137"/>
        <end position="156"/>
    </location>
</feature>
<evidence type="ECO:0000256" key="1">
    <source>
        <dbReference type="SAM" id="Phobius"/>
    </source>
</evidence>